<dbReference type="Pfam" id="PF07885">
    <property type="entry name" value="Ion_trans_2"/>
    <property type="match status" value="1"/>
</dbReference>
<feature type="transmembrane region" description="Helical" evidence="9">
    <location>
        <begin position="178"/>
        <end position="197"/>
    </location>
</feature>
<organism evidence="11 12">
    <name type="scientific">Teladorsagia circumcincta</name>
    <name type="common">Brown stomach worm</name>
    <name type="synonym">Ostertagia circumcincta</name>
    <dbReference type="NCBI Taxonomy" id="45464"/>
    <lineage>
        <taxon>Eukaryota</taxon>
        <taxon>Metazoa</taxon>
        <taxon>Ecdysozoa</taxon>
        <taxon>Nematoda</taxon>
        <taxon>Chromadorea</taxon>
        <taxon>Rhabditida</taxon>
        <taxon>Rhabditina</taxon>
        <taxon>Rhabditomorpha</taxon>
        <taxon>Strongyloidea</taxon>
        <taxon>Trichostrongylidae</taxon>
        <taxon>Teladorsagia</taxon>
    </lineage>
</organism>
<evidence type="ECO:0000256" key="3">
    <source>
        <dbReference type="ARBA" id="ARBA00022692"/>
    </source>
</evidence>
<keyword evidence="7" id="KW-0407">Ion channel</keyword>
<evidence type="ECO:0000256" key="7">
    <source>
        <dbReference type="ARBA" id="ARBA00023303"/>
    </source>
</evidence>
<evidence type="ECO:0000256" key="2">
    <source>
        <dbReference type="ARBA" id="ARBA00022448"/>
    </source>
</evidence>
<evidence type="ECO:0000256" key="1">
    <source>
        <dbReference type="ARBA" id="ARBA00004141"/>
    </source>
</evidence>
<keyword evidence="12" id="KW-1185">Reference proteome</keyword>
<name>A0A2G9ULP1_TELCI</name>
<feature type="compositionally biased region" description="Acidic residues" evidence="8">
    <location>
        <begin position="277"/>
        <end position="286"/>
    </location>
</feature>
<accession>A0A2G9ULP1</accession>
<dbReference type="AlphaFoldDB" id="A0A2G9ULP1"/>
<dbReference type="Proteomes" id="UP000230423">
    <property type="component" value="Unassembled WGS sequence"/>
</dbReference>
<keyword evidence="2" id="KW-0813">Transport</keyword>
<dbReference type="OrthoDB" id="5866549at2759"/>
<evidence type="ECO:0000313" key="12">
    <source>
        <dbReference type="Proteomes" id="UP000230423"/>
    </source>
</evidence>
<keyword evidence="4 9" id="KW-1133">Transmembrane helix</keyword>
<evidence type="ECO:0000256" key="8">
    <source>
        <dbReference type="SAM" id="MobiDB-lite"/>
    </source>
</evidence>
<dbReference type="PANTHER" id="PTHR11003:SF273">
    <property type="entry name" value="TWIK FAMILY OF POTASSIUM CHANNELS PROTEIN 9"/>
    <property type="match status" value="1"/>
</dbReference>
<evidence type="ECO:0000256" key="4">
    <source>
        <dbReference type="ARBA" id="ARBA00022989"/>
    </source>
</evidence>
<dbReference type="GO" id="GO:0015271">
    <property type="term" value="F:outward rectifier potassium channel activity"/>
    <property type="evidence" value="ECO:0007669"/>
    <property type="project" value="TreeGrafter"/>
</dbReference>
<evidence type="ECO:0000256" key="5">
    <source>
        <dbReference type="ARBA" id="ARBA00023065"/>
    </source>
</evidence>
<dbReference type="GO" id="GO:0030322">
    <property type="term" value="P:stabilization of membrane potential"/>
    <property type="evidence" value="ECO:0007669"/>
    <property type="project" value="TreeGrafter"/>
</dbReference>
<dbReference type="EMBL" id="KZ346198">
    <property type="protein sequence ID" value="PIO70652.1"/>
    <property type="molecule type" value="Genomic_DNA"/>
</dbReference>
<dbReference type="Gene3D" id="1.10.287.70">
    <property type="match status" value="1"/>
</dbReference>
<proteinExistence type="predicted"/>
<keyword evidence="5" id="KW-0406">Ion transport</keyword>
<reference evidence="11 12" key="1">
    <citation type="submission" date="2015-09" db="EMBL/GenBank/DDBJ databases">
        <title>Draft genome of the parasitic nematode Teladorsagia circumcincta isolate WARC Sus (inbred).</title>
        <authorList>
            <person name="Mitreva M."/>
        </authorList>
    </citation>
    <scope>NUCLEOTIDE SEQUENCE [LARGE SCALE GENOMIC DNA]</scope>
    <source>
        <strain evidence="11 12">S</strain>
    </source>
</reference>
<keyword evidence="3 9" id="KW-0812">Transmembrane</keyword>
<dbReference type="InterPro" id="IPR003280">
    <property type="entry name" value="2pore_dom_K_chnl"/>
</dbReference>
<protein>
    <submittedName>
        <fullName evidence="11">Ion channel</fullName>
    </submittedName>
</protein>
<comment type="subcellular location">
    <subcellularLocation>
        <location evidence="1">Membrane</location>
        <topology evidence="1">Multi-pass membrane protein</topology>
    </subcellularLocation>
</comment>
<evidence type="ECO:0000313" key="11">
    <source>
        <dbReference type="EMBL" id="PIO70652.1"/>
    </source>
</evidence>
<feature type="transmembrane region" description="Helical" evidence="9">
    <location>
        <begin position="41"/>
        <end position="65"/>
    </location>
</feature>
<sequence length="310" mass="34931">MIVQLEMGNRNFSLRTRIDWDEDIFIDFLIFDEELGRVSTVAVHISLLLGVFAYTVVGALVIQFLESSEEPNARLRREGNPNVFTRVYLGSEISAMDPKVHQCLEWAVKRVMQSTDCDDYQMEHINIDLIDECYENVELPPSGLNNVPLIDSGTKEIEVSTQPTIEDEIAKEVEKWSFGNALIFTFSVITTIGYGHIAPETFSGRLFCIFFGLVGVPFTLLTVADLGMFISMIMREAVSRIGSLFHKCTWNHSKVQLQTSLPSEGMLSTARDLKSQEDEEDDEQSEDTPPRLATVSTLENSRFNGRASLI</sequence>
<dbReference type="GO" id="GO:0022841">
    <property type="term" value="F:potassium ion leak channel activity"/>
    <property type="evidence" value="ECO:0007669"/>
    <property type="project" value="TreeGrafter"/>
</dbReference>
<gene>
    <name evidence="11" type="ORF">TELCIR_07485</name>
</gene>
<evidence type="ECO:0000259" key="10">
    <source>
        <dbReference type="Pfam" id="PF07885"/>
    </source>
</evidence>
<feature type="region of interest" description="Disordered" evidence="8">
    <location>
        <begin position="268"/>
        <end position="310"/>
    </location>
</feature>
<dbReference type="PANTHER" id="PTHR11003">
    <property type="entry name" value="POTASSIUM CHANNEL, SUBFAMILY K"/>
    <property type="match status" value="1"/>
</dbReference>
<dbReference type="SUPFAM" id="SSF81324">
    <property type="entry name" value="Voltage-gated potassium channels"/>
    <property type="match status" value="1"/>
</dbReference>
<dbReference type="InterPro" id="IPR013099">
    <property type="entry name" value="K_chnl_dom"/>
</dbReference>
<evidence type="ECO:0000256" key="9">
    <source>
        <dbReference type="SAM" id="Phobius"/>
    </source>
</evidence>
<evidence type="ECO:0000256" key="6">
    <source>
        <dbReference type="ARBA" id="ARBA00023136"/>
    </source>
</evidence>
<feature type="compositionally biased region" description="Polar residues" evidence="8">
    <location>
        <begin position="294"/>
        <end position="303"/>
    </location>
</feature>
<keyword evidence="6 9" id="KW-0472">Membrane</keyword>
<feature type="domain" description="Potassium channel" evidence="10">
    <location>
        <begin position="172"/>
        <end position="230"/>
    </location>
</feature>
<feature type="transmembrane region" description="Helical" evidence="9">
    <location>
        <begin position="209"/>
        <end position="230"/>
    </location>
</feature>
<dbReference type="GO" id="GO:0005886">
    <property type="term" value="C:plasma membrane"/>
    <property type="evidence" value="ECO:0007669"/>
    <property type="project" value="TreeGrafter"/>
</dbReference>